<evidence type="ECO:0000256" key="1">
    <source>
        <dbReference type="ARBA" id="ARBA00004123"/>
    </source>
</evidence>
<proteinExistence type="inferred from homology"/>
<dbReference type="InterPro" id="IPR021933">
    <property type="entry name" value="SERRATE/Ars2_N"/>
</dbReference>
<name>A0AAD8KA35_TARER</name>
<feature type="compositionally biased region" description="Low complexity" evidence="4">
    <location>
        <begin position="81"/>
        <end position="90"/>
    </location>
</feature>
<feature type="region of interest" description="Disordered" evidence="4">
    <location>
        <begin position="737"/>
        <end position="763"/>
    </location>
</feature>
<sequence>MFEIFLMVNEDDDNVKEEKKRKSKSTDRLIMFFVDVGLQFSHLNPSMAEATTTMPVDAVEDDSTRDRNDDDGNVNLDDENNNNNHNSITNEKPDASSPPPPPQPPPSRRHDRDSRERRNLNDDRDIDRPSNRRSDYYEHRNRSPPHRDYKRRAASPISPYRDRRGGPHSPPHRRSPPFPSYKRSRRDDGGYDGRRGGSPRGGFGHGDRRFGYDYPGGYDRDMGGRPGYHDDRPRGRYGGRGYQGGHSDWDSARGNYNDHTITRREGLMSYKQFIQELEDDVLPSEAEHRYQEYKSEYISTQKQAYFDAHKDEDWLKDKYHPTNLLSVIERRNESARKLAKEFLFDLQNGSLELGPGVTASFSKTSGQTSNPNSEDESDFGGKNRRRVSKETDPHSAAPKAHPVSSEHRRIQVDIEQTQALVKKLDIEKGIEDNILSRADNERTHRDKSHGGSGGPVVIIRGSTSVKGLEGVELLDTLLTYLWRIHGLDYYGMSEKSEAKGFRHVRADSKSYDAKHNGSEWEKKLDTRWQERLKSQDPLEIMTAKDKIDAAAAESLDPYVRKIRDEKYGWKYGCGAKGCTKLFHAAEFVLKHLKLKHPELSMEATSKVREDLYRQNYMNDEDAPGGTPIMQPSLPKDRPQRHRPGIGARLKDNRREHDGRNNGSERSDRGEDLESGVGDDDQMYDSFGSQGLHAPFHSDIPPPPVLMPVPGAGPLGPFVPAPPEVAMRMLHDQGGPAPFEGGGRNGRSGPKMSGPAPIIALPQSFRQDPRRLRSYQDLDAPEDEVTVIDYRSL</sequence>
<comment type="subcellular location">
    <subcellularLocation>
        <location evidence="1">Nucleus</location>
    </subcellularLocation>
</comment>
<dbReference type="EMBL" id="JAUHHV010000007">
    <property type="protein sequence ID" value="KAK1418904.1"/>
    <property type="molecule type" value="Genomic_DNA"/>
</dbReference>
<evidence type="ECO:0000256" key="3">
    <source>
        <dbReference type="ARBA" id="ARBA00023242"/>
    </source>
</evidence>
<protein>
    <recommendedName>
        <fullName evidence="5">C2H2-type domain-containing protein</fullName>
    </recommendedName>
</protein>
<dbReference type="GO" id="GO:0031053">
    <property type="term" value="P:primary miRNA processing"/>
    <property type="evidence" value="ECO:0007669"/>
    <property type="project" value="TreeGrafter"/>
</dbReference>
<dbReference type="InterPro" id="IPR007042">
    <property type="entry name" value="SERRATE/Ars2_C"/>
</dbReference>
<dbReference type="Pfam" id="PF04959">
    <property type="entry name" value="ARS2"/>
    <property type="match status" value="1"/>
</dbReference>
<dbReference type="PANTHER" id="PTHR13165:SF0">
    <property type="entry name" value="SERRATE RNA EFFECTOR MOLECULE HOMOLOG"/>
    <property type="match status" value="1"/>
</dbReference>
<feature type="compositionally biased region" description="Pro residues" evidence="4">
    <location>
        <begin position="96"/>
        <end position="106"/>
    </location>
</feature>
<dbReference type="InterPro" id="IPR039727">
    <property type="entry name" value="SE/Ars2"/>
</dbReference>
<dbReference type="Pfam" id="PF12066">
    <property type="entry name" value="SERRATE_Ars2_N"/>
    <property type="match status" value="1"/>
</dbReference>
<comment type="similarity">
    <text evidence="2">Belongs to the ARS2 family.</text>
</comment>
<keyword evidence="7" id="KW-1185">Reference proteome</keyword>
<feature type="compositionally biased region" description="Basic and acidic residues" evidence="4">
    <location>
        <begin position="108"/>
        <end position="147"/>
    </location>
</feature>
<feature type="region of interest" description="Disordered" evidence="4">
    <location>
        <begin position="357"/>
        <end position="409"/>
    </location>
</feature>
<dbReference type="PANTHER" id="PTHR13165">
    <property type="entry name" value="ARSENITE-RESISTANCE PROTEIN 2"/>
    <property type="match status" value="1"/>
</dbReference>
<feature type="compositionally biased region" description="Acidic residues" evidence="4">
    <location>
        <begin position="672"/>
        <end position="682"/>
    </location>
</feature>
<accession>A0AAD8KA35</accession>
<evidence type="ECO:0000259" key="5">
    <source>
        <dbReference type="PROSITE" id="PS00028"/>
    </source>
</evidence>
<feature type="compositionally biased region" description="Acidic residues" evidence="4">
    <location>
        <begin position="71"/>
        <end position="80"/>
    </location>
</feature>
<dbReference type="InterPro" id="IPR013087">
    <property type="entry name" value="Znf_C2H2_type"/>
</dbReference>
<feature type="region of interest" description="Disordered" evidence="4">
    <location>
        <begin position="51"/>
        <end position="238"/>
    </location>
</feature>
<feature type="domain" description="C2H2-type" evidence="5">
    <location>
        <begin position="573"/>
        <end position="596"/>
    </location>
</feature>
<evidence type="ECO:0000313" key="7">
    <source>
        <dbReference type="Proteomes" id="UP001229421"/>
    </source>
</evidence>
<feature type="compositionally biased region" description="Polar residues" evidence="4">
    <location>
        <begin position="359"/>
        <end position="372"/>
    </location>
</feature>
<dbReference type="AlphaFoldDB" id="A0AAD8KA35"/>
<evidence type="ECO:0000256" key="2">
    <source>
        <dbReference type="ARBA" id="ARBA00005407"/>
    </source>
</evidence>
<dbReference type="PROSITE" id="PS00028">
    <property type="entry name" value="ZINC_FINGER_C2H2_1"/>
    <property type="match status" value="1"/>
</dbReference>
<feature type="region of interest" description="Disordered" evidence="4">
    <location>
        <begin position="617"/>
        <end position="698"/>
    </location>
</feature>
<feature type="compositionally biased region" description="Basic and acidic residues" evidence="4">
    <location>
        <begin position="218"/>
        <end position="234"/>
    </location>
</feature>
<feature type="compositionally biased region" description="Basic and acidic residues" evidence="4">
    <location>
        <begin position="648"/>
        <end position="671"/>
    </location>
</feature>
<dbReference type="Proteomes" id="UP001229421">
    <property type="component" value="Unassembled WGS sequence"/>
</dbReference>
<comment type="caution">
    <text evidence="6">The sequence shown here is derived from an EMBL/GenBank/DDBJ whole genome shotgun (WGS) entry which is preliminary data.</text>
</comment>
<evidence type="ECO:0000256" key="4">
    <source>
        <dbReference type="SAM" id="MobiDB-lite"/>
    </source>
</evidence>
<reference evidence="6" key="1">
    <citation type="journal article" date="2023" name="bioRxiv">
        <title>Improved chromosome-level genome assembly for marigold (Tagetes erecta).</title>
        <authorList>
            <person name="Jiang F."/>
            <person name="Yuan L."/>
            <person name="Wang S."/>
            <person name="Wang H."/>
            <person name="Xu D."/>
            <person name="Wang A."/>
            <person name="Fan W."/>
        </authorList>
    </citation>
    <scope>NUCLEOTIDE SEQUENCE</scope>
    <source>
        <strain evidence="6">WSJ</strain>
        <tissue evidence="6">Leaf</tissue>
    </source>
</reference>
<evidence type="ECO:0000313" key="6">
    <source>
        <dbReference type="EMBL" id="KAK1418904.1"/>
    </source>
</evidence>
<gene>
    <name evidence="6" type="ORF">QVD17_28055</name>
</gene>
<keyword evidence="3" id="KW-0539">Nucleus</keyword>
<feature type="compositionally biased region" description="Basic and acidic residues" evidence="4">
    <location>
        <begin position="185"/>
        <end position="195"/>
    </location>
</feature>
<organism evidence="6 7">
    <name type="scientific">Tagetes erecta</name>
    <name type="common">African marigold</name>
    <dbReference type="NCBI Taxonomy" id="13708"/>
    <lineage>
        <taxon>Eukaryota</taxon>
        <taxon>Viridiplantae</taxon>
        <taxon>Streptophyta</taxon>
        <taxon>Embryophyta</taxon>
        <taxon>Tracheophyta</taxon>
        <taxon>Spermatophyta</taxon>
        <taxon>Magnoliopsida</taxon>
        <taxon>eudicotyledons</taxon>
        <taxon>Gunneridae</taxon>
        <taxon>Pentapetalae</taxon>
        <taxon>asterids</taxon>
        <taxon>campanulids</taxon>
        <taxon>Asterales</taxon>
        <taxon>Asteraceae</taxon>
        <taxon>Asteroideae</taxon>
        <taxon>Heliantheae alliance</taxon>
        <taxon>Tageteae</taxon>
        <taxon>Tagetes</taxon>
    </lineage>
</organism>
<dbReference type="GO" id="GO:0016604">
    <property type="term" value="C:nuclear body"/>
    <property type="evidence" value="ECO:0007669"/>
    <property type="project" value="TreeGrafter"/>
</dbReference>